<dbReference type="Pfam" id="PF03060">
    <property type="entry name" value="NMO"/>
    <property type="match status" value="1"/>
</dbReference>
<evidence type="ECO:0000256" key="6">
    <source>
        <dbReference type="ARBA" id="ARBA00022741"/>
    </source>
</evidence>
<evidence type="ECO:0000256" key="10">
    <source>
        <dbReference type="ARBA" id="ARBA00049401"/>
    </source>
</evidence>
<comment type="cofactor">
    <cofactor evidence="1">
        <name>FMN</name>
        <dbReference type="ChEBI" id="CHEBI:58210"/>
    </cofactor>
</comment>
<dbReference type="CDD" id="cd04730">
    <property type="entry name" value="NPD_like"/>
    <property type="match status" value="1"/>
</dbReference>
<evidence type="ECO:0000256" key="4">
    <source>
        <dbReference type="ARBA" id="ARBA00022630"/>
    </source>
</evidence>
<sequence length="355" mass="38278">MQWKNELTRMLGIIYPLIQAPMLGITTPAMVAAVSNSGGMGSLPVGGLPPEKITALIREVKGLTQQPFAVNLFVYEPAEHYDRKTFEDMQEFLQFLYGANRLAAAPVNFDEVPFYSWRDQLPVILAAGIKYVSFTFGMPDEAGFRLLKEHHVLLMGTATSVEEATVLASAGTDVVIAQGIEAGGHRGSFLPGKLPQVGTLALVPQIVDRVHVPVIAAGGIMDGRGVAAAKMLGAAGVQLGSLFLRAHESLATPAHKAALADITDTDTLLTRALSGRWARGVRNTLITEIEASGLPISEYPYQNELTRPIRKVARELDNTAFVNMWAGQAAGKARAWSTADIFAELVRETALLFNK</sequence>
<protein>
    <recommendedName>
        <fullName evidence="11">Nitronate monooxygenase</fullName>
    </recommendedName>
    <alternativeName>
        <fullName evidence="9">Propionate 3-nitronate monooxygenase</fullName>
    </alternativeName>
</protein>
<evidence type="ECO:0000256" key="12">
    <source>
        <dbReference type="SAM" id="Phobius"/>
    </source>
</evidence>
<comment type="catalytic activity">
    <reaction evidence="10">
        <text>3 propionate 3-nitronate + 3 O2 + H2O = 3 3-oxopropanoate + 2 nitrate + nitrite + H2O2 + 3 H(+)</text>
        <dbReference type="Rhea" id="RHEA:57332"/>
        <dbReference type="ChEBI" id="CHEBI:15377"/>
        <dbReference type="ChEBI" id="CHEBI:15378"/>
        <dbReference type="ChEBI" id="CHEBI:15379"/>
        <dbReference type="ChEBI" id="CHEBI:16240"/>
        <dbReference type="ChEBI" id="CHEBI:16301"/>
        <dbReference type="ChEBI" id="CHEBI:17632"/>
        <dbReference type="ChEBI" id="CHEBI:33190"/>
        <dbReference type="ChEBI" id="CHEBI:136067"/>
    </reaction>
</comment>
<dbReference type="RefSeq" id="WP_079471905.1">
    <property type="nucleotide sequence ID" value="NZ_FUZZ01000004.1"/>
</dbReference>
<evidence type="ECO:0000313" key="13">
    <source>
        <dbReference type="EMBL" id="SKD08739.1"/>
    </source>
</evidence>
<keyword evidence="8 13" id="KW-0503">Monooxygenase</keyword>
<dbReference type="GO" id="GO:0000166">
    <property type="term" value="F:nucleotide binding"/>
    <property type="evidence" value="ECO:0007669"/>
    <property type="project" value="UniProtKB-KW"/>
</dbReference>
<dbReference type="AlphaFoldDB" id="A0A1T5P904"/>
<evidence type="ECO:0000313" key="14">
    <source>
        <dbReference type="Proteomes" id="UP000190166"/>
    </source>
</evidence>
<evidence type="ECO:0000256" key="8">
    <source>
        <dbReference type="ARBA" id="ARBA00023033"/>
    </source>
</evidence>
<dbReference type="EMBL" id="FUZZ01000004">
    <property type="protein sequence ID" value="SKD08739.1"/>
    <property type="molecule type" value="Genomic_DNA"/>
</dbReference>
<evidence type="ECO:0000256" key="9">
    <source>
        <dbReference type="ARBA" id="ARBA00031155"/>
    </source>
</evidence>
<keyword evidence="7" id="KW-0560">Oxidoreductase</keyword>
<dbReference type="SUPFAM" id="SSF51412">
    <property type="entry name" value="Inosine monophosphate dehydrogenase (IMPDH)"/>
    <property type="match status" value="1"/>
</dbReference>
<keyword evidence="6" id="KW-0547">Nucleotide-binding</keyword>
<evidence type="ECO:0000256" key="3">
    <source>
        <dbReference type="ARBA" id="ARBA00022575"/>
    </source>
</evidence>
<evidence type="ECO:0000256" key="2">
    <source>
        <dbReference type="ARBA" id="ARBA00009881"/>
    </source>
</evidence>
<comment type="similarity">
    <text evidence="2">Belongs to the nitronate monooxygenase family. NMO class I subfamily.</text>
</comment>
<organism evidence="13 14">
    <name type="scientific">Chitinophaga ginsengisegetis</name>
    <dbReference type="NCBI Taxonomy" id="393003"/>
    <lineage>
        <taxon>Bacteria</taxon>
        <taxon>Pseudomonadati</taxon>
        <taxon>Bacteroidota</taxon>
        <taxon>Chitinophagia</taxon>
        <taxon>Chitinophagales</taxon>
        <taxon>Chitinophagaceae</taxon>
        <taxon>Chitinophaga</taxon>
    </lineage>
</organism>
<dbReference type="Proteomes" id="UP000190166">
    <property type="component" value="Unassembled WGS sequence"/>
</dbReference>
<proteinExistence type="inferred from homology"/>
<evidence type="ECO:0000256" key="1">
    <source>
        <dbReference type="ARBA" id="ARBA00001917"/>
    </source>
</evidence>
<keyword evidence="12" id="KW-1133">Transmembrane helix</keyword>
<dbReference type="PANTHER" id="PTHR42747:SF3">
    <property type="entry name" value="NITRONATE MONOOXYGENASE-RELATED"/>
    <property type="match status" value="1"/>
</dbReference>
<name>A0A1T5P904_9BACT</name>
<dbReference type="FunFam" id="3.20.20.70:FF:000154">
    <property type="entry name" value="Probable nitronate monooxygenase"/>
    <property type="match status" value="1"/>
</dbReference>
<keyword evidence="3" id="KW-0216">Detoxification</keyword>
<keyword evidence="5" id="KW-0288">FMN</keyword>
<dbReference type="PANTHER" id="PTHR42747">
    <property type="entry name" value="NITRONATE MONOOXYGENASE-RELATED"/>
    <property type="match status" value="1"/>
</dbReference>
<keyword evidence="4" id="KW-0285">Flavoprotein</keyword>
<evidence type="ECO:0000256" key="7">
    <source>
        <dbReference type="ARBA" id="ARBA00023002"/>
    </source>
</evidence>
<reference evidence="13 14" key="1">
    <citation type="submission" date="2017-02" db="EMBL/GenBank/DDBJ databases">
        <authorList>
            <person name="Peterson S.W."/>
        </authorList>
    </citation>
    <scope>NUCLEOTIDE SEQUENCE [LARGE SCALE GENOMIC DNA]</scope>
    <source>
        <strain evidence="13 14">DSM 18108</strain>
    </source>
</reference>
<gene>
    <name evidence="13" type="ORF">SAMN05660461_4615</name>
</gene>
<dbReference type="GO" id="GO:0018580">
    <property type="term" value="F:nitronate monooxygenase activity"/>
    <property type="evidence" value="ECO:0007669"/>
    <property type="project" value="InterPro"/>
</dbReference>
<dbReference type="InterPro" id="IPR004136">
    <property type="entry name" value="NMO"/>
</dbReference>
<keyword evidence="14" id="KW-1185">Reference proteome</keyword>
<dbReference type="InterPro" id="IPR013785">
    <property type="entry name" value="Aldolase_TIM"/>
</dbReference>
<feature type="transmembrane region" description="Helical" evidence="12">
    <location>
        <begin position="12"/>
        <end position="34"/>
    </location>
</feature>
<evidence type="ECO:0000256" key="5">
    <source>
        <dbReference type="ARBA" id="ARBA00022643"/>
    </source>
</evidence>
<dbReference type="STRING" id="393003.SAMN05660461_4615"/>
<evidence type="ECO:0000256" key="11">
    <source>
        <dbReference type="ARBA" id="ARBA00067136"/>
    </source>
</evidence>
<dbReference type="Gene3D" id="3.20.20.70">
    <property type="entry name" value="Aldolase class I"/>
    <property type="match status" value="1"/>
</dbReference>
<keyword evidence="12" id="KW-0812">Transmembrane</keyword>
<keyword evidence="12" id="KW-0472">Membrane</keyword>
<accession>A0A1T5P904</accession>
<dbReference type="GO" id="GO:0009636">
    <property type="term" value="P:response to toxic substance"/>
    <property type="evidence" value="ECO:0007669"/>
    <property type="project" value="UniProtKB-KW"/>
</dbReference>